<dbReference type="SUPFAM" id="SSF49417">
    <property type="entry name" value="p53-like transcription factors"/>
    <property type="match status" value="1"/>
</dbReference>
<dbReference type="InterPro" id="IPR036860">
    <property type="entry name" value="SH2_dom_sf"/>
</dbReference>
<keyword evidence="4 13" id="KW-0963">Cytoplasm</keyword>
<evidence type="ECO:0000256" key="1">
    <source>
        <dbReference type="ARBA" id="ARBA00004123"/>
    </source>
</evidence>
<name>A0AAD1R5S9_PELCU</name>
<dbReference type="Gene3D" id="1.10.238.10">
    <property type="entry name" value="EF-hand"/>
    <property type="match status" value="1"/>
</dbReference>
<feature type="domain" description="SH2" evidence="15">
    <location>
        <begin position="572"/>
        <end position="668"/>
    </location>
</feature>
<evidence type="ECO:0000256" key="12">
    <source>
        <dbReference type="PROSITE-ProRule" id="PRU00191"/>
    </source>
</evidence>
<accession>A0AAD1R5S9</accession>
<dbReference type="InterPro" id="IPR013800">
    <property type="entry name" value="STAT_TF_alpha"/>
</dbReference>
<protein>
    <recommendedName>
        <fullName evidence="13">Signal transducer and activator of transcription</fullName>
    </recommendedName>
</protein>
<dbReference type="Pfam" id="PF02865">
    <property type="entry name" value="STAT_int"/>
    <property type="match status" value="1"/>
</dbReference>
<dbReference type="Gene3D" id="1.20.1050.20">
    <property type="entry name" value="STAT transcription factor, all-alpha domain"/>
    <property type="match status" value="1"/>
</dbReference>
<dbReference type="PANTHER" id="PTHR11801">
    <property type="entry name" value="SIGNAL TRANSDUCER AND ACTIVATOR OF TRANSCRIPTION"/>
    <property type="match status" value="1"/>
</dbReference>
<dbReference type="InterPro" id="IPR012345">
    <property type="entry name" value="STAT_TF_DNA-bd_N"/>
</dbReference>
<keyword evidence="9 13" id="KW-0010">Activator</keyword>
<evidence type="ECO:0000256" key="10">
    <source>
        <dbReference type="ARBA" id="ARBA00023163"/>
    </source>
</evidence>
<evidence type="ECO:0000256" key="4">
    <source>
        <dbReference type="ARBA" id="ARBA00022490"/>
    </source>
</evidence>
<evidence type="ECO:0000256" key="11">
    <source>
        <dbReference type="ARBA" id="ARBA00023242"/>
    </source>
</evidence>
<dbReference type="Pfam" id="PF01017">
    <property type="entry name" value="STAT_alpha"/>
    <property type="match status" value="1"/>
</dbReference>
<dbReference type="Pfam" id="PF00017">
    <property type="entry name" value="SH2"/>
    <property type="match status" value="1"/>
</dbReference>
<dbReference type="GO" id="GO:0003700">
    <property type="term" value="F:DNA-binding transcription factor activity"/>
    <property type="evidence" value="ECO:0007669"/>
    <property type="project" value="InterPro"/>
</dbReference>
<dbReference type="InterPro" id="IPR036535">
    <property type="entry name" value="STAT_N_sf"/>
</dbReference>
<reference evidence="16" key="1">
    <citation type="submission" date="2022-03" db="EMBL/GenBank/DDBJ databases">
        <authorList>
            <person name="Alioto T."/>
            <person name="Alioto T."/>
            <person name="Gomez Garrido J."/>
        </authorList>
    </citation>
    <scope>NUCLEOTIDE SEQUENCE</scope>
</reference>
<dbReference type="InterPro" id="IPR000980">
    <property type="entry name" value="SH2"/>
</dbReference>
<evidence type="ECO:0000259" key="15">
    <source>
        <dbReference type="PROSITE" id="PS50001"/>
    </source>
</evidence>
<evidence type="ECO:0000256" key="3">
    <source>
        <dbReference type="ARBA" id="ARBA00005586"/>
    </source>
</evidence>
<dbReference type="SMART" id="SM00964">
    <property type="entry name" value="STAT_int"/>
    <property type="match status" value="1"/>
</dbReference>
<evidence type="ECO:0000256" key="9">
    <source>
        <dbReference type="ARBA" id="ARBA00023159"/>
    </source>
</evidence>
<keyword evidence="7 13" id="KW-0805">Transcription regulation</keyword>
<sequence>MSQWAALLGMTNIYQEQVLGLYSHELLPMEVRQYLAPWIESQDWKQAARDRSLADIMFQNLLENLDTQYSRFTQEQEILQSLNIRKLKLEMQALYQAEPQKLAELIRDLLYHEKTILSEFQDMQSQAEKPVQVPMEVGQNFEIELRVSKVKEHAQLLDHAVKFLEDQQETFDFKYKTFQLLANRSHGEQYLKPKRTELQQQLNELDRKRKEVLDQMKELLGLCETLLKFLEKELEEWLMRLKLSCIGAPLNTCLEQLEKWVTKLVEVFFQMRLLLKLLNELHLRLTYEGDPLKTDPPILEERLLELLCCLLKKAFVVDKQPIMAYPCRRPLVLKTGPSSFSVRARLLVNLPELRHNMKVSYVMDKNPPDIKGYRKFNVLGTPPKAMEDCQGEGLMVEYKHLTLKEQKSGPGGKGSKGASDASLSVVEELHVITFTTLFDYQDLKLNLEAVTLPFVVITNVSQFVGAWASVFWFNLLSPDPKDLTFFSKPPPAPWVLLANALSWQFLFSTKRGLNQDQLQMLGKKLCGTELREDSQVSWSRFSKENLSRVSFTFWTWFDAILALVKSHLEGIWNDGHVMGFVSRSKEENLLKTKMDGTFLLRFSESVREGGITFSWVEHQVNGSYIIRSVEPYTKRELLHIPLTEILRNYQLMAEENIPENPLKYLYPNIPKDQAFGQYYEHRSEITSEYEKYLRRKLIIVSKRQDDDTLSSFDPATPQPNDTSAIMDELDLTRCMMNDSDPMMPSLPLEILEELNVI</sequence>
<dbReference type="GO" id="GO:0003677">
    <property type="term" value="F:DNA binding"/>
    <property type="evidence" value="ECO:0007669"/>
    <property type="project" value="UniProtKB-KW"/>
</dbReference>
<gene>
    <name evidence="16" type="ORF">PECUL_23A054338</name>
</gene>
<dbReference type="SUPFAM" id="SSF48092">
    <property type="entry name" value="Transcription factor STAT-4 N-domain"/>
    <property type="match status" value="1"/>
</dbReference>
<comment type="subcellular location">
    <subcellularLocation>
        <location evidence="2 13">Cytoplasm</location>
    </subcellularLocation>
    <subcellularLocation>
        <location evidence="1 13">Nucleus</location>
    </subcellularLocation>
</comment>
<dbReference type="GO" id="GO:0019221">
    <property type="term" value="P:cytokine-mediated signaling pathway"/>
    <property type="evidence" value="ECO:0007669"/>
    <property type="project" value="UniProtKB-ARBA"/>
</dbReference>
<evidence type="ECO:0000256" key="13">
    <source>
        <dbReference type="RuleBase" id="RU046415"/>
    </source>
</evidence>
<comment type="similarity">
    <text evidence="3 13">Belongs to the transcription factor STAT family.</text>
</comment>
<proteinExistence type="inferred from homology"/>
<organism evidence="16 17">
    <name type="scientific">Pelobates cultripes</name>
    <name type="common">Western spadefoot toad</name>
    <dbReference type="NCBI Taxonomy" id="61616"/>
    <lineage>
        <taxon>Eukaryota</taxon>
        <taxon>Metazoa</taxon>
        <taxon>Chordata</taxon>
        <taxon>Craniata</taxon>
        <taxon>Vertebrata</taxon>
        <taxon>Euteleostomi</taxon>
        <taxon>Amphibia</taxon>
        <taxon>Batrachia</taxon>
        <taxon>Anura</taxon>
        <taxon>Pelobatoidea</taxon>
        <taxon>Pelobatidae</taxon>
        <taxon>Pelobates</taxon>
    </lineage>
</organism>
<dbReference type="InterPro" id="IPR015988">
    <property type="entry name" value="STAT_TF_CC"/>
</dbReference>
<keyword evidence="5 13" id="KW-0597">Phosphoprotein</keyword>
<dbReference type="SUPFAM" id="SSF55550">
    <property type="entry name" value="SH2 domain"/>
    <property type="match status" value="1"/>
</dbReference>
<keyword evidence="11 13" id="KW-0539">Nucleus</keyword>
<dbReference type="InterPro" id="IPR048988">
    <property type="entry name" value="STAT_linker"/>
</dbReference>
<evidence type="ECO:0000256" key="14">
    <source>
        <dbReference type="SAM" id="Coils"/>
    </source>
</evidence>
<keyword evidence="10 13" id="KW-0804">Transcription</keyword>
<dbReference type="Gene3D" id="3.30.505.10">
    <property type="entry name" value="SH2 domain"/>
    <property type="match status" value="1"/>
</dbReference>
<dbReference type="GO" id="GO:0005634">
    <property type="term" value="C:nucleus"/>
    <property type="evidence" value="ECO:0007669"/>
    <property type="project" value="UniProtKB-SubCell"/>
</dbReference>
<keyword evidence="14" id="KW-0175">Coiled coil</keyword>
<dbReference type="FunFam" id="1.10.238.10:FF:000012">
    <property type="entry name" value="Signal transducer and activator of transcription"/>
    <property type="match status" value="1"/>
</dbReference>
<evidence type="ECO:0000256" key="6">
    <source>
        <dbReference type="ARBA" id="ARBA00022999"/>
    </source>
</evidence>
<dbReference type="InterPro" id="IPR008967">
    <property type="entry name" value="p53-like_TF_DNA-bd_sf"/>
</dbReference>
<dbReference type="EMBL" id="OW240912">
    <property type="protein sequence ID" value="CAH2224364.1"/>
    <property type="molecule type" value="Genomic_DNA"/>
</dbReference>
<evidence type="ECO:0000313" key="17">
    <source>
        <dbReference type="Proteomes" id="UP001295444"/>
    </source>
</evidence>
<dbReference type="InterPro" id="IPR013799">
    <property type="entry name" value="STAT_TF_prot_interaction"/>
</dbReference>
<dbReference type="Gene3D" id="1.10.532.10">
    <property type="entry name" value="STAT transcription factor, N-terminal domain"/>
    <property type="match status" value="1"/>
</dbReference>
<keyword evidence="6 12" id="KW-0727">SH2 domain</keyword>
<dbReference type="PROSITE" id="PS50001">
    <property type="entry name" value="SH2"/>
    <property type="match status" value="1"/>
</dbReference>
<evidence type="ECO:0000256" key="8">
    <source>
        <dbReference type="ARBA" id="ARBA00023125"/>
    </source>
</evidence>
<evidence type="ECO:0000256" key="7">
    <source>
        <dbReference type="ARBA" id="ARBA00023015"/>
    </source>
</evidence>
<dbReference type="FunFam" id="1.20.1050.20:FF:000001">
    <property type="entry name" value="Signal transducer and activator of transcription"/>
    <property type="match status" value="1"/>
</dbReference>
<dbReference type="Gene3D" id="2.60.40.630">
    <property type="entry name" value="STAT transcription factor, DNA-binding domain"/>
    <property type="match status" value="1"/>
</dbReference>
<evidence type="ECO:0000256" key="5">
    <source>
        <dbReference type="ARBA" id="ARBA00022553"/>
    </source>
</evidence>
<dbReference type="InterPro" id="IPR001217">
    <property type="entry name" value="STAT"/>
</dbReference>
<dbReference type="SUPFAM" id="SSF47655">
    <property type="entry name" value="STAT"/>
    <property type="match status" value="1"/>
</dbReference>
<dbReference type="Pfam" id="PF02864">
    <property type="entry name" value="STAT_bind"/>
    <property type="match status" value="1"/>
</dbReference>
<evidence type="ECO:0000256" key="2">
    <source>
        <dbReference type="ARBA" id="ARBA00004496"/>
    </source>
</evidence>
<dbReference type="FunFam" id="3.30.505.10:FF:000003">
    <property type="entry name" value="Signal transducer and activator of transcription"/>
    <property type="match status" value="1"/>
</dbReference>
<feature type="coiled-coil region" evidence="14">
    <location>
        <begin position="195"/>
        <end position="233"/>
    </location>
</feature>
<keyword evidence="8 13" id="KW-0238">DNA-binding</keyword>
<evidence type="ECO:0000313" key="16">
    <source>
        <dbReference type="EMBL" id="CAH2224364.1"/>
    </source>
</evidence>
<dbReference type="GO" id="GO:0005737">
    <property type="term" value="C:cytoplasm"/>
    <property type="evidence" value="ECO:0007669"/>
    <property type="project" value="UniProtKB-SubCell"/>
</dbReference>
<dbReference type="AlphaFoldDB" id="A0AAD1R5S9"/>
<dbReference type="Pfam" id="PF21354">
    <property type="entry name" value="STAT_linker"/>
    <property type="match status" value="1"/>
</dbReference>
<dbReference type="InterPro" id="IPR013801">
    <property type="entry name" value="STAT_TF_DNA-bd"/>
</dbReference>
<dbReference type="Proteomes" id="UP001295444">
    <property type="component" value="Chromosome 01"/>
</dbReference>
<keyword evidence="17" id="KW-1185">Reference proteome</keyword>